<evidence type="ECO:0000313" key="2">
    <source>
        <dbReference type="Proteomes" id="UP000009183"/>
    </source>
</evidence>
<organism evidence="1 2">
    <name type="scientific">Vitis vinifera</name>
    <name type="common">Grape</name>
    <dbReference type="NCBI Taxonomy" id="29760"/>
    <lineage>
        <taxon>Eukaryota</taxon>
        <taxon>Viridiplantae</taxon>
        <taxon>Streptophyta</taxon>
        <taxon>Embryophyta</taxon>
        <taxon>Tracheophyta</taxon>
        <taxon>Spermatophyta</taxon>
        <taxon>Magnoliopsida</taxon>
        <taxon>eudicotyledons</taxon>
        <taxon>Gunneridae</taxon>
        <taxon>Pentapetalae</taxon>
        <taxon>rosids</taxon>
        <taxon>Vitales</taxon>
        <taxon>Vitaceae</taxon>
        <taxon>Viteae</taxon>
        <taxon>Vitis</taxon>
    </lineage>
</organism>
<accession>D7SRR4</accession>
<proteinExistence type="predicted"/>
<gene>
    <name evidence="1" type="ordered locus">VIT_09s0054g01890</name>
</gene>
<evidence type="ECO:0000313" key="1">
    <source>
        <dbReference type="EMBL" id="CBI18346.3"/>
    </source>
</evidence>
<dbReference type="HOGENOM" id="CLU_2053970_0_0_1"/>
<dbReference type="EMBL" id="FN594972">
    <property type="protein sequence ID" value="CBI18346.3"/>
    <property type="molecule type" value="Genomic_DNA"/>
</dbReference>
<protein>
    <submittedName>
        <fullName evidence="1">Uncharacterized protein</fullName>
    </submittedName>
</protein>
<keyword evidence="2" id="KW-1185">Reference proteome</keyword>
<dbReference type="InParanoid" id="D7SRR4"/>
<dbReference type="Proteomes" id="UP000009183">
    <property type="component" value="Chromosome 9"/>
</dbReference>
<dbReference type="AlphaFoldDB" id="D7SRR4"/>
<sequence>MASHGGLLNCGAPGLSLNSHSIILTLHKNRNPIFKLLRRREATAKKAIQTTERPLKGRPPLRLWFSLPISLSFLPQQSHPHRFIIRFLIHHFVRVEHLEVGIIFYATIFLKIHYFDKKTD</sequence>
<name>D7SRR4_VITVI</name>
<reference evidence="2" key="1">
    <citation type="journal article" date="2007" name="Nature">
        <title>The grapevine genome sequence suggests ancestral hexaploidization in major angiosperm phyla.</title>
        <authorList>
            <consortium name="The French-Italian Public Consortium for Grapevine Genome Characterization."/>
            <person name="Jaillon O."/>
            <person name="Aury J.-M."/>
            <person name="Noel B."/>
            <person name="Policriti A."/>
            <person name="Clepet C."/>
            <person name="Casagrande A."/>
            <person name="Choisne N."/>
            <person name="Aubourg S."/>
            <person name="Vitulo N."/>
            <person name="Jubin C."/>
            <person name="Vezzi A."/>
            <person name="Legeai F."/>
            <person name="Hugueney P."/>
            <person name="Dasilva C."/>
            <person name="Horner D."/>
            <person name="Mica E."/>
            <person name="Jublot D."/>
            <person name="Poulain J."/>
            <person name="Bruyere C."/>
            <person name="Billault A."/>
            <person name="Segurens B."/>
            <person name="Gouyvenoux M."/>
            <person name="Ugarte E."/>
            <person name="Cattonaro F."/>
            <person name="Anthouard V."/>
            <person name="Vico V."/>
            <person name="Del Fabbro C."/>
            <person name="Alaux M."/>
            <person name="Di Gaspero G."/>
            <person name="Dumas V."/>
            <person name="Felice N."/>
            <person name="Paillard S."/>
            <person name="Juman I."/>
            <person name="Moroldo M."/>
            <person name="Scalabrin S."/>
            <person name="Canaguier A."/>
            <person name="Le Clainche I."/>
            <person name="Malacrida G."/>
            <person name="Durand E."/>
            <person name="Pesole G."/>
            <person name="Laucou V."/>
            <person name="Chatelet P."/>
            <person name="Merdinoglu D."/>
            <person name="Delledonne M."/>
            <person name="Pezzotti M."/>
            <person name="Lecharny A."/>
            <person name="Scarpelli C."/>
            <person name="Artiguenave F."/>
            <person name="Pe M.E."/>
            <person name="Valle G."/>
            <person name="Morgante M."/>
            <person name="Caboche M."/>
            <person name="Adam-Blondon A.-F."/>
            <person name="Weissenbach J."/>
            <person name="Quetier F."/>
            <person name="Wincker P."/>
        </authorList>
    </citation>
    <scope>NUCLEOTIDE SEQUENCE [LARGE SCALE GENOMIC DNA]</scope>
    <source>
        <strain evidence="2">cv. Pinot noir / PN40024</strain>
    </source>
</reference>
<dbReference type="PaxDb" id="29760-VIT_09s0054g01890.t01"/>